<evidence type="ECO:0000259" key="4">
    <source>
        <dbReference type="PROSITE" id="PS50949"/>
    </source>
</evidence>
<dbReference type="PATRIC" id="fig|1293439.3.peg.3064"/>
<dbReference type="PROSITE" id="PS50949">
    <property type="entry name" value="HTH_GNTR"/>
    <property type="match status" value="1"/>
</dbReference>
<dbReference type="OrthoDB" id="9028214at2"/>
<proteinExistence type="predicted"/>
<protein>
    <submittedName>
        <fullName evidence="5">GntR family transcriptional regulator</fullName>
    </submittedName>
</protein>
<evidence type="ECO:0000256" key="3">
    <source>
        <dbReference type="ARBA" id="ARBA00023163"/>
    </source>
</evidence>
<dbReference type="Proteomes" id="UP000033411">
    <property type="component" value="Unassembled WGS sequence"/>
</dbReference>
<keyword evidence="3" id="KW-0804">Transcription</keyword>
<dbReference type="Gene3D" id="1.10.10.10">
    <property type="entry name" value="Winged helix-like DNA-binding domain superfamily/Winged helix DNA-binding domain"/>
    <property type="match status" value="1"/>
</dbReference>
<keyword evidence="6" id="KW-1185">Reference proteome</keyword>
<dbReference type="InterPro" id="IPR008920">
    <property type="entry name" value="TF_FadR/GntR_C"/>
</dbReference>
<dbReference type="InterPro" id="IPR036388">
    <property type="entry name" value="WH-like_DNA-bd_sf"/>
</dbReference>
<dbReference type="SMART" id="SM00345">
    <property type="entry name" value="HTH_GNTR"/>
    <property type="match status" value="1"/>
</dbReference>
<keyword evidence="1" id="KW-0805">Transcription regulation</keyword>
<keyword evidence="2" id="KW-0238">DNA-binding</keyword>
<dbReference type="RefSeq" id="WP_046140756.1">
    <property type="nucleotide sequence ID" value="NZ_LANJ01000044.1"/>
</dbReference>
<dbReference type="Pfam" id="PF07729">
    <property type="entry name" value="FCD"/>
    <property type="match status" value="1"/>
</dbReference>
<comment type="caution">
    <text evidence="5">The sequence shown here is derived from an EMBL/GenBank/DDBJ whole genome shotgun (WGS) entry which is preliminary data.</text>
</comment>
<dbReference type="AlphaFoldDB" id="A0A0F5Q789"/>
<evidence type="ECO:0000313" key="6">
    <source>
        <dbReference type="Proteomes" id="UP000033411"/>
    </source>
</evidence>
<dbReference type="SUPFAM" id="SSF46785">
    <property type="entry name" value="Winged helix' DNA-binding domain"/>
    <property type="match status" value="1"/>
</dbReference>
<feature type="domain" description="HTH gntR-type" evidence="4">
    <location>
        <begin position="25"/>
        <end position="93"/>
    </location>
</feature>
<name>A0A0F5Q789_9HYPH</name>
<dbReference type="SUPFAM" id="SSF48008">
    <property type="entry name" value="GntR ligand-binding domain-like"/>
    <property type="match status" value="1"/>
</dbReference>
<evidence type="ECO:0000256" key="1">
    <source>
        <dbReference type="ARBA" id="ARBA00023015"/>
    </source>
</evidence>
<organism evidence="5 6">
    <name type="scientific">Devosia epidermidihirudinis</name>
    <dbReference type="NCBI Taxonomy" id="1293439"/>
    <lineage>
        <taxon>Bacteria</taxon>
        <taxon>Pseudomonadati</taxon>
        <taxon>Pseudomonadota</taxon>
        <taxon>Alphaproteobacteria</taxon>
        <taxon>Hyphomicrobiales</taxon>
        <taxon>Devosiaceae</taxon>
        <taxon>Devosia</taxon>
    </lineage>
</organism>
<accession>A0A0F5Q789</accession>
<dbReference type="InterPro" id="IPR000524">
    <property type="entry name" value="Tscrpt_reg_HTH_GntR"/>
</dbReference>
<evidence type="ECO:0000313" key="5">
    <source>
        <dbReference type="EMBL" id="KKC35884.1"/>
    </source>
</evidence>
<sequence>MARLEGRVRTTGELIAVISGRAPLRNLHSQVLWQLGVSIVRGDYPEGSILPADSDLLQQFSVSRTVLREALKTLSAKGMIEARARIGTRVLPRQRWNLFDADVLAWHFEIGPDVEFLQSLAEVRIGIELEASALAAQRRSDAQAEQLLAWADRMGEARTAEDFARTDLAFHHAVAQASGNPFMASISALVELALTASFTISSPVEDANLLRIAVLTHRRIAEAIANKDPDAARAAMKIAITEGFERSAARLAADGKVK</sequence>
<gene>
    <name evidence="5" type="ORF">WH87_15050</name>
</gene>
<dbReference type="PANTHER" id="PTHR43537">
    <property type="entry name" value="TRANSCRIPTIONAL REGULATOR, GNTR FAMILY"/>
    <property type="match status" value="1"/>
</dbReference>
<dbReference type="InterPro" id="IPR011711">
    <property type="entry name" value="GntR_C"/>
</dbReference>
<dbReference type="SMART" id="SM00895">
    <property type="entry name" value="FCD"/>
    <property type="match status" value="1"/>
</dbReference>
<dbReference type="CDD" id="cd07377">
    <property type="entry name" value="WHTH_GntR"/>
    <property type="match status" value="1"/>
</dbReference>
<dbReference type="Gene3D" id="1.20.120.530">
    <property type="entry name" value="GntR ligand-binding domain-like"/>
    <property type="match status" value="1"/>
</dbReference>
<reference evidence="5 6" key="1">
    <citation type="submission" date="2015-03" db="EMBL/GenBank/DDBJ databases">
        <authorList>
            <person name="Lepp D."/>
            <person name="Hassan Y.I."/>
            <person name="Li X.-Z."/>
            <person name="Zhou T."/>
        </authorList>
    </citation>
    <scope>NUCLEOTIDE SEQUENCE [LARGE SCALE GENOMIC DNA]</scope>
    <source>
        <strain evidence="5 6">E84</strain>
    </source>
</reference>
<dbReference type="STRING" id="1293439.WH87_15050"/>
<dbReference type="InterPro" id="IPR036390">
    <property type="entry name" value="WH_DNA-bd_sf"/>
</dbReference>
<dbReference type="Pfam" id="PF00392">
    <property type="entry name" value="GntR"/>
    <property type="match status" value="1"/>
</dbReference>
<dbReference type="PANTHER" id="PTHR43537:SF44">
    <property type="entry name" value="GNTR FAMILY REGULATORY PROTEIN"/>
    <property type="match status" value="1"/>
</dbReference>
<dbReference type="GO" id="GO:0003677">
    <property type="term" value="F:DNA binding"/>
    <property type="evidence" value="ECO:0007669"/>
    <property type="project" value="UniProtKB-KW"/>
</dbReference>
<evidence type="ECO:0000256" key="2">
    <source>
        <dbReference type="ARBA" id="ARBA00023125"/>
    </source>
</evidence>
<dbReference type="GO" id="GO:0003700">
    <property type="term" value="F:DNA-binding transcription factor activity"/>
    <property type="evidence" value="ECO:0007669"/>
    <property type="project" value="InterPro"/>
</dbReference>
<dbReference type="EMBL" id="LANJ01000044">
    <property type="protein sequence ID" value="KKC35884.1"/>
    <property type="molecule type" value="Genomic_DNA"/>
</dbReference>
<dbReference type="PRINTS" id="PR00035">
    <property type="entry name" value="HTHGNTR"/>
</dbReference>